<dbReference type="Pfam" id="PF14938">
    <property type="entry name" value="SNAP"/>
    <property type="match status" value="1"/>
</dbReference>
<dbReference type="Gene3D" id="3.30.70.270">
    <property type="match status" value="1"/>
</dbReference>
<accession>A0ABT0KKS8</accession>
<keyword evidence="5" id="KW-0548">Nucleotidyltransferase</keyword>
<dbReference type="Proteomes" id="UP001202134">
    <property type="component" value="Unassembled WGS sequence"/>
</dbReference>
<keyword evidence="3" id="KW-0472">Membrane</keyword>
<evidence type="ECO:0000259" key="4">
    <source>
        <dbReference type="PROSITE" id="PS50887"/>
    </source>
</evidence>
<organism evidence="5 6">
    <name type="scientific">Shewanella electrodiphila</name>
    <dbReference type="NCBI Taxonomy" id="934143"/>
    <lineage>
        <taxon>Bacteria</taxon>
        <taxon>Pseudomonadati</taxon>
        <taxon>Pseudomonadota</taxon>
        <taxon>Gammaproteobacteria</taxon>
        <taxon>Alteromonadales</taxon>
        <taxon>Shewanellaceae</taxon>
        <taxon>Shewanella</taxon>
    </lineage>
</organism>
<dbReference type="PROSITE" id="PS50887">
    <property type="entry name" value="GGDEF"/>
    <property type="match status" value="1"/>
</dbReference>
<keyword evidence="5" id="KW-0808">Transferase</keyword>
<dbReference type="Gene3D" id="1.25.40.10">
    <property type="entry name" value="Tetratricopeptide repeat domain"/>
    <property type="match status" value="2"/>
</dbReference>
<proteinExistence type="predicted"/>
<evidence type="ECO:0000256" key="1">
    <source>
        <dbReference type="ARBA" id="ARBA00012528"/>
    </source>
</evidence>
<dbReference type="PANTHER" id="PTHR45138">
    <property type="entry name" value="REGULATORY COMPONENTS OF SENSORY TRANSDUCTION SYSTEM"/>
    <property type="match status" value="1"/>
</dbReference>
<keyword evidence="6" id="KW-1185">Reference proteome</keyword>
<dbReference type="SMART" id="SM00267">
    <property type="entry name" value="GGDEF"/>
    <property type="match status" value="1"/>
</dbReference>
<feature type="domain" description="GGDEF" evidence="4">
    <location>
        <begin position="499"/>
        <end position="631"/>
    </location>
</feature>
<sequence>MQKLIRCRKNTHYLIGLVLFILMFVGQLPFKADANTLENEAADELFSQFESDQLTSSLYIDEKLLELKALIAEDDHQRWQQYKTLTCPHIPSGEPDQLQDFVNETDDLASRSFSVPSTPVLLNLCRARAFMYLGDLQQAAQINQDVLTQVQTLQDAKLTADAYFSIGQLSLFKGQFIGAIDNLSLSFELYQQLGYWNTANINIISLASSYRRLGDNKKALYYYNIVEEHFTKNDKPNLLAIVEQSLAYIKLDNGDYQESLDYFEKIYAVANTANNPLYAAEMAVDMSAPLIKLNRLDEAERWLNQAQPLITPINYSHFGYMHAYYLELRLHQGRYLEAIEHFNQAKNSFDKYNNKKGLTIIYPIIAELFAEKGDFKSANHWHHEFLTVHNQMDEAAWATFNSEMRIRFDSHQLEKQQKQLIEFQTLKATQLEALTKKQQLQYVAIALTFILLVILAFFFIKLIRKSIQYKQLALIDPLTEVPNRLYAYKVTKHLFRKQQAFSILLIDVDHFKAVNDNYGHDVGDISLQLIAHTISEVCRKEDTLARIGGEEFLLLMPNAQAEDAISLARRVNNQVKLIDTDSLSMSECFTVSIGIATTSNETSISPLLKKADIALYQAKNAGRDGYVNYQSPVDFQREDGQ</sequence>
<dbReference type="InterPro" id="IPR011990">
    <property type="entry name" value="TPR-like_helical_dom_sf"/>
</dbReference>
<dbReference type="EMBL" id="JAKIKU010000002">
    <property type="protein sequence ID" value="MCL1044445.1"/>
    <property type="molecule type" value="Genomic_DNA"/>
</dbReference>
<dbReference type="InterPro" id="IPR043128">
    <property type="entry name" value="Rev_trsase/Diguanyl_cyclase"/>
</dbReference>
<dbReference type="Pfam" id="PF00990">
    <property type="entry name" value="GGDEF"/>
    <property type="match status" value="1"/>
</dbReference>
<evidence type="ECO:0000256" key="2">
    <source>
        <dbReference type="ARBA" id="ARBA00034247"/>
    </source>
</evidence>
<dbReference type="GO" id="GO:0052621">
    <property type="term" value="F:diguanylate cyclase activity"/>
    <property type="evidence" value="ECO:0007669"/>
    <property type="project" value="UniProtKB-EC"/>
</dbReference>
<dbReference type="NCBIfam" id="TIGR00254">
    <property type="entry name" value="GGDEF"/>
    <property type="match status" value="1"/>
</dbReference>
<evidence type="ECO:0000256" key="3">
    <source>
        <dbReference type="SAM" id="Phobius"/>
    </source>
</evidence>
<dbReference type="PANTHER" id="PTHR45138:SF9">
    <property type="entry name" value="DIGUANYLATE CYCLASE DGCM-RELATED"/>
    <property type="match status" value="1"/>
</dbReference>
<keyword evidence="3" id="KW-0812">Transmembrane</keyword>
<reference evidence="5 6" key="1">
    <citation type="submission" date="2022-01" db="EMBL/GenBank/DDBJ databases">
        <title>Whole genome-based taxonomy of the Shewanellaceae.</title>
        <authorList>
            <person name="Martin-Rodriguez A.J."/>
        </authorList>
    </citation>
    <scope>NUCLEOTIDE SEQUENCE [LARGE SCALE GENOMIC DNA]</scope>
    <source>
        <strain evidence="5 6">DSM 24955</strain>
    </source>
</reference>
<dbReference type="InterPro" id="IPR029787">
    <property type="entry name" value="Nucleotide_cyclase"/>
</dbReference>
<feature type="transmembrane region" description="Helical" evidence="3">
    <location>
        <begin position="440"/>
        <end position="460"/>
    </location>
</feature>
<feature type="transmembrane region" description="Helical" evidence="3">
    <location>
        <begin position="12"/>
        <end position="30"/>
    </location>
</feature>
<keyword evidence="3" id="KW-1133">Transmembrane helix</keyword>
<dbReference type="RefSeq" id="WP_248954837.1">
    <property type="nucleotide sequence ID" value="NZ_JAKIKU010000002.1"/>
</dbReference>
<comment type="caution">
    <text evidence="5">The sequence shown here is derived from an EMBL/GenBank/DDBJ whole genome shotgun (WGS) entry which is preliminary data.</text>
</comment>
<dbReference type="CDD" id="cd01949">
    <property type="entry name" value="GGDEF"/>
    <property type="match status" value="1"/>
</dbReference>
<comment type="catalytic activity">
    <reaction evidence="2">
        <text>2 GTP = 3',3'-c-di-GMP + 2 diphosphate</text>
        <dbReference type="Rhea" id="RHEA:24898"/>
        <dbReference type="ChEBI" id="CHEBI:33019"/>
        <dbReference type="ChEBI" id="CHEBI:37565"/>
        <dbReference type="ChEBI" id="CHEBI:58805"/>
        <dbReference type="EC" id="2.7.7.65"/>
    </reaction>
</comment>
<dbReference type="InterPro" id="IPR050469">
    <property type="entry name" value="Diguanylate_Cyclase"/>
</dbReference>
<dbReference type="SUPFAM" id="SSF48452">
    <property type="entry name" value="TPR-like"/>
    <property type="match status" value="1"/>
</dbReference>
<gene>
    <name evidence="5" type="ORF">L2737_03745</name>
</gene>
<dbReference type="SUPFAM" id="SSF55073">
    <property type="entry name" value="Nucleotide cyclase"/>
    <property type="match status" value="1"/>
</dbReference>
<evidence type="ECO:0000313" key="5">
    <source>
        <dbReference type="EMBL" id="MCL1044445.1"/>
    </source>
</evidence>
<protein>
    <recommendedName>
        <fullName evidence="1">diguanylate cyclase</fullName>
        <ecNumber evidence="1">2.7.7.65</ecNumber>
    </recommendedName>
</protein>
<name>A0ABT0KKS8_9GAMM</name>
<dbReference type="InterPro" id="IPR000160">
    <property type="entry name" value="GGDEF_dom"/>
</dbReference>
<dbReference type="EC" id="2.7.7.65" evidence="1"/>
<evidence type="ECO:0000313" key="6">
    <source>
        <dbReference type="Proteomes" id="UP001202134"/>
    </source>
</evidence>